<dbReference type="PANTHER" id="PTHR34669">
    <property type="entry name" value="THIOREDOXIN-LIKE FOLD DOMAIN-CONTAINING PROTEIN MRL7L, CHLOROPLASTIC"/>
    <property type="match status" value="1"/>
</dbReference>
<comment type="caution">
    <text evidence="2">The sequence shown here is derived from an EMBL/GenBank/DDBJ whole genome shotgun (WGS) entry which is preliminary data.</text>
</comment>
<keyword evidence="3" id="KW-1185">Reference proteome</keyword>
<feature type="chain" id="PRO_5044821060" description="Thioredoxin-like fold domain-containing protein MRL7L, chloroplastic" evidence="1">
    <location>
        <begin position="28"/>
        <end position="378"/>
    </location>
</feature>
<dbReference type="EMBL" id="JANQDX010000009">
    <property type="protein sequence ID" value="KAL0918852.1"/>
    <property type="molecule type" value="Genomic_DNA"/>
</dbReference>
<sequence length="378" mass="44276">MLFLFYMGGKWCMVLIGVVHMIIECVQYPNLNGENQLSVSSIRGVARMALNPPQLLRCSTVCLTETSNFQPSPFRSFIKPVHSKNQKNHSFHFLPSNISRTRISRPRPLNALKKFFQSSECDTDEENDDPNNKYHRVATDPYLMTEEERLEMRRKIREVLDSNPVIAEEIDPVQRKIKMQRLLADYPLVVEEDDPDWPDDADGWGFKFDQFFNNIRIKNVRKEDDEGYDSEKEIVWQDDDYIKPIRDITTREWEDTVFKNFNPCIILVHNRYKRPKENVRARDELEKAVKLFWETGLPSPRCVAVDAVVEDELAEALHVSIFPEIIFTKAGKILHRDKVVRNADEWSKMMAFFYYKAVRPPFLDKAAGVNKEKIPSLR</sequence>
<dbReference type="InterPro" id="IPR044701">
    <property type="entry name" value="MRL7/MRL7L"/>
</dbReference>
<name>A0ABD0V8A3_DENTH</name>
<evidence type="ECO:0000256" key="1">
    <source>
        <dbReference type="SAM" id="SignalP"/>
    </source>
</evidence>
<feature type="signal peptide" evidence="1">
    <location>
        <begin position="1"/>
        <end position="27"/>
    </location>
</feature>
<dbReference type="Proteomes" id="UP001552299">
    <property type="component" value="Unassembled WGS sequence"/>
</dbReference>
<gene>
    <name evidence="2" type="ORF">M5K25_010894</name>
</gene>
<evidence type="ECO:0000313" key="2">
    <source>
        <dbReference type="EMBL" id="KAL0918852.1"/>
    </source>
</evidence>
<dbReference type="AlphaFoldDB" id="A0ABD0V8A3"/>
<reference evidence="2 3" key="1">
    <citation type="journal article" date="2024" name="Plant Biotechnol. J.">
        <title>Dendrobium thyrsiflorum genome and its molecular insights into genes involved in important horticultural traits.</title>
        <authorList>
            <person name="Chen B."/>
            <person name="Wang J.Y."/>
            <person name="Zheng P.J."/>
            <person name="Li K.L."/>
            <person name="Liang Y.M."/>
            <person name="Chen X.F."/>
            <person name="Zhang C."/>
            <person name="Zhao X."/>
            <person name="He X."/>
            <person name="Zhang G.Q."/>
            <person name="Liu Z.J."/>
            <person name="Xu Q."/>
        </authorList>
    </citation>
    <scope>NUCLEOTIDE SEQUENCE [LARGE SCALE GENOMIC DNA]</scope>
    <source>
        <strain evidence="2">GZMU011</strain>
    </source>
</reference>
<accession>A0ABD0V8A3</accession>
<protein>
    <recommendedName>
        <fullName evidence="4">Thioredoxin-like fold domain-containing protein MRL7L, chloroplastic</fullName>
    </recommendedName>
</protein>
<organism evidence="2 3">
    <name type="scientific">Dendrobium thyrsiflorum</name>
    <name type="common">Pinecone-like raceme dendrobium</name>
    <name type="synonym">Orchid</name>
    <dbReference type="NCBI Taxonomy" id="117978"/>
    <lineage>
        <taxon>Eukaryota</taxon>
        <taxon>Viridiplantae</taxon>
        <taxon>Streptophyta</taxon>
        <taxon>Embryophyta</taxon>
        <taxon>Tracheophyta</taxon>
        <taxon>Spermatophyta</taxon>
        <taxon>Magnoliopsida</taxon>
        <taxon>Liliopsida</taxon>
        <taxon>Asparagales</taxon>
        <taxon>Orchidaceae</taxon>
        <taxon>Epidendroideae</taxon>
        <taxon>Malaxideae</taxon>
        <taxon>Dendrobiinae</taxon>
        <taxon>Dendrobium</taxon>
    </lineage>
</organism>
<evidence type="ECO:0008006" key="4">
    <source>
        <dbReference type="Google" id="ProtNLM"/>
    </source>
</evidence>
<keyword evidence="1" id="KW-0732">Signal</keyword>
<dbReference type="PANTHER" id="PTHR34669:SF1">
    <property type="entry name" value="THIOREDOXIN-LIKE FOLD DOMAIN-CONTAINING PROTEIN MRL7L, CHLOROPLASTIC"/>
    <property type="match status" value="1"/>
</dbReference>
<evidence type="ECO:0000313" key="3">
    <source>
        <dbReference type="Proteomes" id="UP001552299"/>
    </source>
</evidence>
<proteinExistence type="predicted"/>